<accession>A0A9J5YXR7</accession>
<comment type="caution">
    <text evidence="1">The sequence shown here is derived from an EMBL/GenBank/DDBJ whole genome shotgun (WGS) entry which is preliminary data.</text>
</comment>
<dbReference type="AlphaFoldDB" id="A0A9J5YXR7"/>
<evidence type="ECO:0000313" key="1">
    <source>
        <dbReference type="EMBL" id="KAG5605202.1"/>
    </source>
</evidence>
<sequence length="350" mass="38415">MEGQSSGITSPPRPLYRLTMELHKLSSQMGPLYCLKQLRTQIQTHVTAPQCQQWKLPCTVDCELTRASFSPPGPIKNIILSHILHILFDMFHYMSWYVHLHLIIIPPIIIQEDLNIHHVLLPSYEASSAISCISLLASASDSRSVASSTLLPSLVVAGSNSDTSGISTIPKIMDISVDFSRSTSLCNTTISAFKVVTSSVAPWPRLHTAIFVARGSMVELNAWVIGVWETIAAARLRGSAAVEELGTSEGVAVEVPEGPWARVGKDASADMSLCPQPGKGWFGMLEIDSFWDDMIILLMKPNQYRATTLRSFFLIKAPISSHLGVSSKINGANQFFILSSVLVLIMHWQS</sequence>
<name>A0A9J5YXR7_SOLCO</name>
<dbReference type="Proteomes" id="UP000824120">
    <property type="component" value="Chromosome 5"/>
</dbReference>
<reference evidence="1 2" key="1">
    <citation type="submission" date="2020-09" db="EMBL/GenBank/DDBJ databases">
        <title>De no assembly of potato wild relative species, Solanum commersonii.</title>
        <authorList>
            <person name="Cho K."/>
        </authorList>
    </citation>
    <scope>NUCLEOTIDE SEQUENCE [LARGE SCALE GENOMIC DNA]</scope>
    <source>
        <strain evidence="1">LZ3.2</strain>
        <tissue evidence="1">Leaf</tissue>
    </source>
</reference>
<organism evidence="1 2">
    <name type="scientific">Solanum commersonii</name>
    <name type="common">Commerson's wild potato</name>
    <name type="synonym">Commerson's nightshade</name>
    <dbReference type="NCBI Taxonomy" id="4109"/>
    <lineage>
        <taxon>Eukaryota</taxon>
        <taxon>Viridiplantae</taxon>
        <taxon>Streptophyta</taxon>
        <taxon>Embryophyta</taxon>
        <taxon>Tracheophyta</taxon>
        <taxon>Spermatophyta</taxon>
        <taxon>Magnoliopsida</taxon>
        <taxon>eudicotyledons</taxon>
        <taxon>Gunneridae</taxon>
        <taxon>Pentapetalae</taxon>
        <taxon>asterids</taxon>
        <taxon>lamiids</taxon>
        <taxon>Solanales</taxon>
        <taxon>Solanaceae</taxon>
        <taxon>Solanoideae</taxon>
        <taxon>Solaneae</taxon>
        <taxon>Solanum</taxon>
    </lineage>
</organism>
<evidence type="ECO:0000313" key="2">
    <source>
        <dbReference type="Proteomes" id="UP000824120"/>
    </source>
</evidence>
<proteinExistence type="predicted"/>
<protein>
    <submittedName>
        <fullName evidence="1">Uncharacterized protein</fullName>
    </submittedName>
</protein>
<gene>
    <name evidence="1" type="ORF">H5410_026694</name>
</gene>
<dbReference type="EMBL" id="JACXVP010000005">
    <property type="protein sequence ID" value="KAG5605202.1"/>
    <property type="molecule type" value="Genomic_DNA"/>
</dbReference>
<keyword evidence="2" id="KW-1185">Reference proteome</keyword>